<evidence type="ECO:0000313" key="2">
    <source>
        <dbReference type="EMBL" id="OKH25121.1"/>
    </source>
</evidence>
<gene>
    <name evidence="2" type="ORF">NIES1031_14675</name>
</gene>
<dbReference type="EMBL" id="MRCC01000011">
    <property type="protein sequence ID" value="OKH25121.1"/>
    <property type="molecule type" value="Genomic_DNA"/>
</dbReference>
<feature type="transmembrane region" description="Helical" evidence="1">
    <location>
        <begin position="294"/>
        <end position="314"/>
    </location>
</feature>
<feature type="transmembrane region" description="Helical" evidence="1">
    <location>
        <begin position="20"/>
        <end position="39"/>
    </location>
</feature>
<feature type="transmembrane region" description="Helical" evidence="1">
    <location>
        <begin position="354"/>
        <end position="372"/>
    </location>
</feature>
<accession>A0A1U7HNI7</accession>
<keyword evidence="1" id="KW-0472">Membrane</keyword>
<feature type="transmembrane region" description="Helical" evidence="1">
    <location>
        <begin position="117"/>
        <end position="140"/>
    </location>
</feature>
<dbReference type="AlphaFoldDB" id="A0A1U7HNI7"/>
<proteinExistence type="predicted"/>
<dbReference type="Proteomes" id="UP000185984">
    <property type="component" value="Unassembled WGS sequence"/>
</dbReference>
<feature type="transmembrane region" description="Helical" evidence="1">
    <location>
        <begin position="221"/>
        <end position="239"/>
    </location>
</feature>
<feature type="transmembrane region" description="Helical" evidence="1">
    <location>
        <begin position="321"/>
        <end position="342"/>
    </location>
</feature>
<feature type="transmembrane region" description="Helical" evidence="1">
    <location>
        <begin position="393"/>
        <end position="414"/>
    </location>
</feature>
<evidence type="ECO:0000313" key="3">
    <source>
        <dbReference type="Proteomes" id="UP000185984"/>
    </source>
</evidence>
<dbReference type="RefSeq" id="WP_073550315.1">
    <property type="nucleotide sequence ID" value="NZ_CAWMVK010000003.1"/>
</dbReference>
<evidence type="ECO:0000256" key="1">
    <source>
        <dbReference type="SAM" id="Phobius"/>
    </source>
</evidence>
<feature type="transmembrane region" description="Helical" evidence="1">
    <location>
        <begin position="149"/>
        <end position="168"/>
    </location>
</feature>
<reference evidence="2 3" key="1">
    <citation type="submission" date="2016-11" db="EMBL/GenBank/DDBJ databases">
        <title>Draft Genome Sequences of Nine Cyanobacterial Strains from Diverse Habitats.</title>
        <authorList>
            <person name="Zhu T."/>
            <person name="Hou S."/>
            <person name="Lu X."/>
            <person name="Hess W.R."/>
        </authorList>
    </citation>
    <scope>NUCLEOTIDE SEQUENCE [LARGE SCALE GENOMIC DNA]</scope>
    <source>
        <strain evidence="2 3">5.2 s.c.1</strain>
    </source>
</reference>
<sequence length="572" mass="65428">MLTHLHKLLSPQDTKSSIQIKFWLGLSLVLTAVYGILALQQAFSSEYVVQDDARQHVFWLRRFLISELFPNDLIADYFQSVAPLGYTILYRSFAVVGIDPLWLSKILPLILGLMTASYSFGVCLQILPLPITGFIGAILLNQNLWMQDGLISATPKAFIYPLFLAFLYYFSRRSFIPCLVAIALLGLFYPSLIFVCILILLFQFFHWRRWQLQLAFNRQEYISIAGIGVAILVLLPYALSSSEFAPTTAASTAKTLPEFLSGGRSSFFINDPWEFWFNESRSGIRLTSALMPPLVYAGLLLPIMLRYPSLFPLVTKIRSTIILLPQMILASLVMFFVAHALIFKLHLPSRYTQHSLRIILTIAAAIALTLLIDTLLRRSRGFEQRLFDYIKRAFALIIALILIFYPATLNQFLWTGYVVGNNPSLYQFFQQQPPDIIIASLADEANNLPTFAQRSILVGSEYAIPYHWGYYRQFRQRTLDLVQAQYSQDLTALQQFIQKYNIDFWLLEKNAFTPEYVTSDGWIRQFQPLTANIAQQLQQQAPALSKVTIQCTVFEVNNFIVLQTQCIQTQSE</sequence>
<dbReference type="STRING" id="247279.NIES1031_14675"/>
<comment type="caution">
    <text evidence="2">The sequence shown here is derived from an EMBL/GenBank/DDBJ whole genome shotgun (WGS) entry which is preliminary data.</text>
</comment>
<protein>
    <recommendedName>
        <fullName evidence="4">Glycosyltransferase RgtA/B/C/D-like domain-containing protein</fullName>
    </recommendedName>
</protein>
<keyword evidence="3" id="KW-1185">Reference proteome</keyword>
<name>A0A1U7HNI7_9CHRO</name>
<evidence type="ECO:0008006" key="4">
    <source>
        <dbReference type="Google" id="ProtNLM"/>
    </source>
</evidence>
<feature type="transmembrane region" description="Helical" evidence="1">
    <location>
        <begin position="174"/>
        <end position="201"/>
    </location>
</feature>
<keyword evidence="1" id="KW-1133">Transmembrane helix</keyword>
<organism evidence="2 3">
    <name type="scientific">Chroogloeocystis siderophila 5.2 s.c.1</name>
    <dbReference type="NCBI Taxonomy" id="247279"/>
    <lineage>
        <taxon>Bacteria</taxon>
        <taxon>Bacillati</taxon>
        <taxon>Cyanobacteriota</taxon>
        <taxon>Cyanophyceae</taxon>
        <taxon>Oscillatoriophycideae</taxon>
        <taxon>Chroococcales</taxon>
        <taxon>Chroococcaceae</taxon>
        <taxon>Chroogloeocystis</taxon>
    </lineage>
</organism>
<keyword evidence="1" id="KW-0812">Transmembrane</keyword>
<dbReference type="OrthoDB" id="5443342at2"/>